<dbReference type="OrthoDB" id="922982at2"/>
<dbReference type="EMBL" id="SRSF01000006">
    <property type="protein sequence ID" value="THH37710.1"/>
    <property type="molecule type" value="Genomic_DNA"/>
</dbReference>
<dbReference type="InterPro" id="IPR025345">
    <property type="entry name" value="DUF4249"/>
</dbReference>
<dbReference type="Proteomes" id="UP000308528">
    <property type="component" value="Unassembled WGS sequence"/>
</dbReference>
<reference evidence="1 2" key="1">
    <citation type="submission" date="2019-04" db="EMBL/GenBank/DDBJ databases">
        <title>Lewinella litorea sp. nov., isolated from a marine sand.</title>
        <authorList>
            <person name="Yoon J.-H."/>
        </authorList>
    </citation>
    <scope>NUCLEOTIDE SEQUENCE [LARGE SCALE GENOMIC DNA]</scope>
    <source>
        <strain evidence="1 2">HSMS-39</strain>
    </source>
</reference>
<sequence>MSPAPCTAGYCTRVPALLMLALLLLGCVDEIDLGQADSLPEGIVVRGRLAVEPDGAVAEVNLERLFQFSSNLPNQVVSARVTLENTEGQSLILPYRAGAYRLDIGLDNPEMTIRPGIGYRLTILTQEEEAYQSEFDVLQPPLPIESVGRSFVDLQTTSPAGTPVTVPGIAYTVSAPVRYPDGTPARLRYQLEVDYALTDEPVQFPFTNNDPKTCYIRQNLAGNRLYLLDGRDAASDRVTDYPLATVRVNHLYAEGNYTTVYQEALSRGAFSYFSQIASIADQDASIFGSPPGPVAGNVTDLNGLTPNVFGYFYATNRTLDRIAVTPEEAGNPSFFCPLPPPERPNAPPTTCDDCLRLDGSSLTPPPFWTF</sequence>
<evidence type="ECO:0000313" key="1">
    <source>
        <dbReference type="EMBL" id="THH37710.1"/>
    </source>
</evidence>
<name>A0A4S4NN98_9BACT</name>
<gene>
    <name evidence="1" type="ORF">E4021_13525</name>
</gene>
<dbReference type="AlphaFoldDB" id="A0A4S4NN98"/>
<evidence type="ECO:0000313" key="2">
    <source>
        <dbReference type="Proteomes" id="UP000308528"/>
    </source>
</evidence>
<proteinExistence type="predicted"/>
<keyword evidence="2" id="KW-1185">Reference proteome</keyword>
<dbReference type="RefSeq" id="WP_136459903.1">
    <property type="nucleotide sequence ID" value="NZ_SRSF01000006.1"/>
</dbReference>
<comment type="caution">
    <text evidence="1">The sequence shown here is derived from an EMBL/GenBank/DDBJ whole genome shotgun (WGS) entry which is preliminary data.</text>
</comment>
<accession>A0A4S4NN98</accession>
<organism evidence="1 2">
    <name type="scientific">Neolewinella litorea</name>
    <dbReference type="NCBI Taxonomy" id="2562452"/>
    <lineage>
        <taxon>Bacteria</taxon>
        <taxon>Pseudomonadati</taxon>
        <taxon>Bacteroidota</taxon>
        <taxon>Saprospiria</taxon>
        <taxon>Saprospirales</taxon>
        <taxon>Lewinellaceae</taxon>
        <taxon>Neolewinella</taxon>
    </lineage>
</organism>
<dbReference type="Pfam" id="PF14054">
    <property type="entry name" value="DUF4249"/>
    <property type="match status" value="1"/>
</dbReference>
<protein>
    <submittedName>
        <fullName evidence="1">DUF4249 family protein</fullName>
    </submittedName>
</protein>